<evidence type="ECO:0000313" key="3">
    <source>
        <dbReference type="EMBL" id="THF34520.1"/>
    </source>
</evidence>
<sequence length="128" mass="13557">MAVAGIAWGCFSTEGKASESPMTKTTSSFLGTIPFALVLVLYQYEHLCVDTTRVSYALLSGGLTSAIGYAIRYWALVRMTAITAGAIQLSVPILSMVFGALILSKSISALVTLIGIAWFSLTTKQGIL</sequence>
<dbReference type="GO" id="GO:0016020">
    <property type="term" value="C:membrane"/>
    <property type="evidence" value="ECO:0007669"/>
    <property type="project" value="InterPro"/>
</dbReference>
<dbReference type="AlphaFoldDB" id="A0AAQ2DEP3"/>
<feature type="transmembrane region" description="Helical" evidence="1">
    <location>
        <begin position="56"/>
        <end position="76"/>
    </location>
</feature>
<dbReference type="EMBL" id="SSBS01000002">
    <property type="protein sequence ID" value="THF34520.1"/>
    <property type="molecule type" value="Genomic_DNA"/>
</dbReference>
<feature type="transmembrane region" description="Helical" evidence="1">
    <location>
        <begin position="27"/>
        <end position="44"/>
    </location>
</feature>
<comment type="caution">
    <text evidence="3">The sequence shown here is derived from an EMBL/GenBank/DDBJ whole genome shotgun (WGS) entry which is preliminary data.</text>
</comment>
<protein>
    <recommendedName>
        <fullName evidence="2">EamA domain-containing protein</fullName>
    </recommendedName>
</protein>
<evidence type="ECO:0000256" key="1">
    <source>
        <dbReference type="SAM" id="Phobius"/>
    </source>
</evidence>
<keyword evidence="1" id="KW-0812">Transmembrane</keyword>
<keyword evidence="1" id="KW-1133">Transmembrane helix</keyword>
<dbReference type="Pfam" id="PF00892">
    <property type="entry name" value="EamA"/>
    <property type="match status" value="1"/>
</dbReference>
<evidence type="ECO:0000313" key="4">
    <source>
        <dbReference type="Proteomes" id="UP000310574"/>
    </source>
</evidence>
<evidence type="ECO:0000259" key="2">
    <source>
        <dbReference type="Pfam" id="PF00892"/>
    </source>
</evidence>
<name>A0AAQ2DEP3_9PSED</name>
<dbReference type="SUPFAM" id="SSF103481">
    <property type="entry name" value="Multidrug resistance efflux transporter EmrE"/>
    <property type="match status" value="1"/>
</dbReference>
<accession>A0AAQ2DEP3</accession>
<keyword evidence="1" id="KW-0472">Membrane</keyword>
<reference evidence="3 4" key="1">
    <citation type="submission" date="2019-04" db="EMBL/GenBank/DDBJ databases">
        <title>Draft genome sequence of Pseudomonas sp. M7D1 isolated from rhizosphere of plant the flowery desert.</title>
        <authorList>
            <person name="Poblete-Morales M."/>
            <person name="Plaza N."/>
            <person name="Corsini G."/>
            <person name="Silva E."/>
        </authorList>
    </citation>
    <scope>NUCLEOTIDE SEQUENCE [LARGE SCALE GENOMIC DNA]</scope>
    <source>
        <strain evidence="3 4">M7D1</strain>
    </source>
</reference>
<proteinExistence type="predicted"/>
<organism evidence="3 4">
    <name type="scientific">Pseudomonas atacamensis</name>
    <dbReference type="NCBI Taxonomy" id="2565368"/>
    <lineage>
        <taxon>Bacteria</taxon>
        <taxon>Pseudomonadati</taxon>
        <taxon>Pseudomonadota</taxon>
        <taxon>Gammaproteobacteria</taxon>
        <taxon>Pseudomonadales</taxon>
        <taxon>Pseudomonadaceae</taxon>
        <taxon>Pseudomonas</taxon>
    </lineage>
</organism>
<dbReference type="Proteomes" id="UP000310574">
    <property type="component" value="Unassembled WGS sequence"/>
</dbReference>
<dbReference type="RefSeq" id="WP_136492676.1">
    <property type="nucleotide sequence ID" value="NZ_SSBS01000002.1"/>
</dbReference>
<feature type="domain" description="EamA" evidence="2">
    <location>
        <begin position="3"/>
        <end position="110"/>
    </location>
</feature>
<dbReference type="InterPro" id="IPR037185">
    <property type="entry name" value="EmrE-like"/>
</dbReference>
<gene>
    <name evidence="3" type="ORF">E5170_09730</name>
</gene>
<feature type="transmembrane region" description="Helical" evidence="1">
    <location>
        <begin position="96"/>
        <end position="121"/>
    </location>
</feature>
<dbReference type="InterPro" id="IPR000620">
    <property type="entry name" value="EamA_dom"/>
</dbReference>